<organism evidence="4">
    <name type="scientific">Pundamilia nyererei</name>
    <dbReference type="NCBI Taxonomy" id="303518"/>
    <lineage>
        <taxon>Eukaryota</taxon>
        <taxon>Metazoa</taxon>
        <taxon>Chordata</taxon>
        <taxon>Craniata</taxon>
        <taxon>Vertebrata</taxon>
        <taxon>Euteleostomi</taxon>
        <taxon>Actinopterygii</taxon>
        <taxon>Neopterygii</taxon>
        <taxon>Teleostei</taxon>
        <taxon>Neoteleostei</taxon>
        <taxon>Acanthomorphata</taxon>
        <taxon>Ovalentaria</taxon>
        <taxon>Cichlomorphae</taxon>
        <taxon>Cichliformes</taxon>
        <taxon>Cichlidae</taxon>
        <taxon>African cichlids</taxon>
        <taxon>Pseudocrenilabrinae</taxon>
        <taxon>Haplochromini</taxon>
        <taxon>Pundamilia</taxon>
    </lineage>
</organism>
<dbReference type="PROSITE" id="PS50835">
    <property type="entry name" value="IG_LIKE"/>
    <property type="match status" value="1"/>
</dbReference>
<dbReference type="Pfam" id="PF13895">
    <property type="entry name" value="Ig_2"/>
    <property type="match status" value="1"/>
</dbReference>
<dbReference type="Gene3D" id="2.60.40.10">
    <property type="entry name" value="Immunoglobulins"/>
    <property type="match status" value="3"/>
</dbReference>
<dbReference type="InterPro" id="IPR003599">
    <property type="entry name" value="Ig_sub"/>
</dbReference>
<evidence type="ECO:0000256" key="2">
    <source>
        <dbReference type="ARBA" id="ARBA00023157"/>
    </source>
</evidence>
<proteinExistence type="predicted"/>
<dbReference type="InterPro" id="IPR050488">
    <property type="entry name" value="Ig_Fc_receptor"/>
</dbReference>
<dbReference type="GO" id="GO:0006955">
    <property type="term" value="P:immune response"/>
    <property type="evidence" value="ECO:0007669"/>
    <property type="project" value="TreeGrafter"/>
</dbReference>
<reference evidence="4" key="1">
    <citation type="submission" date="2023-09" db="UniProtKB">
        <authorList>
            <consortium name="Ensembl"/>
        </authorList>
    </citation>
    <scope>IDENTIFICATION</scope>
</reference>
<dbReference type="InterPro" id="IPR013783">
    <property type="entry name" value="Ig-like_fold"/>
</dbReference>
<dbReference type="GeneTree" id="ENSGT00940000163711"/>
<evidence type="ECO:0000313" key="4">
    <source>
        <dbReference type="Ensembl" id="ENSPNYP00000026373.1"/>
    </source>
</evidence>
<dbReference type="SUPFAM" id="SSF48726">
    <property type="entry name" value="Immunoglobulin"/>
    <property type="match status" value="2"/>
</dbReference>
<protein>
    <recommendedName>
        <fullName evidence="3">Ig-like domain-containing protein</fullName>
    </recommendedName>
</protein>
<dbReference type="PANTHER" id="PTHR11481">
    <property type="entry name" value="IMMUNOGLOBULIN FC RECEPTOR"/>
    <property type="match status" value="1"/>
</dbReference>
<dbReference type="PANTHER" id="PTHR11481:SF64">
    <property type="entry name" value="FC RECEPTOR-LIKE PROTEIN 4"/>
    <property type="match status" value="1"/>
</dbReference>
<dbReference type="AlphaFoldDB" id="A0A3B4GY95"/>
<dbReference type="GO" id="GO:0007166">
    <property type="term" value="P:cell surface receptor signaling pathway"/>
    <property type="evidence" value="ECO:0007669"/>
    <property type="project" value="TreeGrafter"/>
</dbReference>
<dbReference type="Ensembl" id="ENSPNYT00000027015.1">
    <property type="protein sequence ID" value="ENSPNYP00000026373.1"/>
    <property type="gene ID" value="ENSPNYG00000019895.1"/>
</dbReference>
<dbReference type="GO" id="GO:0009897">
    <property type="term" value="C:external side of plasma membrane"/>
    <property type="evidence" value="ECO:0007669"/>
    <property type="project" value="TreeGrafter"/>
</dbReference>
<dbReference type="SMART" id="SM00409">
    <property type="entry name" value="IG"/>
    <property type="match status" value="2"/>
</dbReference>
<dbReference type="STRING" id="303518.ENSPNYP00000026373"/>
<feature type="domain" description="Ig-like" evidence="3">
    <location>
        <begin position="151"/>
        <end position="246"/>
    </location>
</feature>
<dbReference type="GO" id="GO:0004888">
    <property type="term" value="F:transmembrane signaling receptor activity"/>
    <property type="evidence" value="ECO:0007669"/>
    <property type="project" value="TreeGrafter"/>
</dbReference>
<accession>A0A3B4GY95</accession>
<dbReference type="InterPro" id="IPR007110">
    <property type="entry name" value="Ig-like_dom"/>
</dbReference>
<name>A0A3B4GY95_9CICH</name>
<keyword evidence="2" id="KW-1015">Disulfide bond</keyword>
<dbReference type="InterPro" id="IPR036179">
    <property type="entry name" value="Ig-like_dom_sf"/>
</dbReference>
<evidence type="ECO:0000259" key="3">
    <source>
        <dbReference type="PROSITE" id="PS50835"/>
    </source>
</evidence>
<keyword evidence="1" id="KW-0732">Signal</keyword>
<sequence>LSCEEDDSSAGWTLRRNTSKEARAECEEWGKPAGSSCNISGILPRDSGVYWCESREGPISNMVNLTVAGKLSVWTRLTVSPSSSQFFIRGFVSLSCEEDDSSAGWTLRRNTSKEARAECEEWGKPAGSSCNISGILPRDSGVYWCESREGPISNMVNLTVAGKLSGSVILQSPVLPVMEGDDVTLLCKTKTTPSNLPAAFYKDGSLIRKQPTGHMTIQHVSRSDEGLYKCDISDHGESPSSWITVTGEAFVYFTHFRLKDTQSDHNDLYFLVDIIVCYKNNTLD</sequence>
<evidence type="ECO:0000256" key="1">
    <source>
        <dbReference type="ARBA" id="ARBA00022729"/>
    </source>
</evidence>